<dbReference type="RefSeq" id="WP_070047984.1">
    <property type="nucleotide sequence ID" value="NZ_CBCSDO010000001.1"/>
</dbReference>
<name>A0A1E7Q2N1_9GAMM</name>
<accession>A0A1E7Q2N1</accession>
<evidence type="ECO:0000313" key="1">
    <source>
        <dbReference type="EMBL" id="OEY68417.1"/>
    </source>
</evidence>
<reference evidence="2" key="1">
    <citation type="submission" date="2016-09" db="EMBL/GenBank/DDBJ databases">
        <authorList>
            <person name="Wan X."/>
            <person name="Hou S."/>
        </authorList>
    </citation>
    <scope>NUCLEOTIDE SEQUENCE [LARGE SCALE GENOMIC DNA]</scope>
    <source>
        <strain evidence="2">KH87</strain>
    </source>
</reference>
<dbReference type="CDD" id="cd00586">
    <property type="entry name" value="4HBT"/>
    <property type="match status" value="1"/>
</dbReference>
<sequence length="141" mass="16208">MQSKALKQAEIIIDVPFFDVDAMQVVWHGHYVKYLEVARCELLRSFNYDYNDMSDSGYMWPIVDMSIKYVGSALFAHKIKVVATLKEWENRLRIDYLITDVATGKKLTKASTIQVAIDLSTQQMCFESPAILFEKLGYAKP</sequence>
<dbReference type="InterPro" id="IPR029069">
    <property type="entry name" value="HotDog_dom_sf"/>
</dbReference>
<gene>
    <name evidence="1" type="ORF">BI198_01675</name>
</gene>
<dbReference type="SUPFAM" id="SSF54637">
    <property type="entry name" value="Thioesterase/thiol ester dehydrase-isomerase"/>
    <property type="match status" value="1"/>
</dbReference>
<organism evidence="1 2">
    <name type="scientific">Rheinheimera salexigens</name>
    <dbReference type="NCBI Taxonomy" id="1628148"/>
    <lineage>
        <taxon>Bacteria</taxon>
        <taxon>Pseudomonadati</taxon>
        <taxon>Pseudomonadota</taxon>
        <taxon>Gammaproteobacteria</taxon>
        <taxon>Chromatiales</taxon>
        <taxon>Chromatiaceae</taxon>
        <taxon>Rheinheimera</taxon>
    </lineage>
</organism>
<keyword evidence="2" id="KW-1185">Reference proteome</keyword>
<protein>
    <submittedName>
        <fullName evidence="1">Thioesterase</fullName>
    </submittedName>
</protein>
<dbReference type="Proteomes" id="UP000242258">
    <property type="component" value="Unassembled WGS sequence"/>
</dbReference>
<dbReference type="OrthoDB" id="9800856at2"/>
<dbReference type="Gene3D" id="3.10.129.10">
    <property type="entry name" value="Hotdog Thioesterase"/>
    <property type="match status" value="1"/>
</dbReference>
<dbReference type="Pfam" id="PF13279">
    <property type="entry name" value="4HBT_2"/>
    <property type="match status" value="1"/>
</dbReference>
<proteinExistence type="predicted"/>
<evidence type="ECO:0000313" key="2">
    <source>
        <dbReference type="Proteomes" id="UP000242258"/>
    </source>
</evidence>
<dbReference type="STRING" id="1628148.BI198_01675"/>
<comment type="caution">
    <text evidence="1">The sequence shown here is derived from an EMBL/GenBank/DDBJ whole genome shotgun (WGS) entry which is preliminary data.</text>
</comment>
<dbReference type="EMBL" id="MKEK01000001">
    <property type="protein sequence ID" value="OEY68417.1"/>
    <property type="molecule type" value="Genomic_DNA"/>
</dbReference>
<dbReference type="AlphaFoldDB" id="A0A1E7Q2N1"/>